<dbReference type="AlphaFoldDB" id="A0A8B6HPD9"/>
<sequence length="891" mass="100661">MDAPALSAFGGILSASETDNPDFHKWNMVKFLYCDGSSYLGNRSKTVEYKSKQIYLRGFSVFVALIDHLIKHTDLSSADNVILAGTSAGGIGALINGDFSRDKLSSVESLHVLLDGAMFPDQPNYTGEHIMANLLKKTFYFHNIKDSVSIKDCTSELKISEQWACLQPDYYYKHIYTPAVFIQSLHDTWFSAHALGVQCSSKGCKASEIQTIDESRQNFQSIFKNVMLSKGDGQFTYADKTEEIRPLLLFADPLEIDAVELDTWKNITITYGLRSARSVDYHYEKGLIFWTDVKDRHISVTGVKNNFLRKNEAIVTTKIGHSYGIAVDWINDHIYWTDATFQSIQVANLQGGNRRTLIDYLIEKPMFIAVHPSDGILFFSVWGCYPRIERCGLDGKDREAIVENVGEPSSLTIDYKVKRIYWLDRLRSEIKSAKFDGSSIKTVMKNSNYLSEVYGIAIHKDKVYWTNWGKGEILRTDKYASFEVEKVFASSAKVPYGLVLYDGNQQMTSAASHCAPKNGGCSHLCLPSAPWSDNILGYTCTCSDGYVLGKDKKTCSYNGRNVKVLLAEKGTISSTDIDSGHRELLQGAASSNIVGIDYDYDQQMMFWTDHYNKNIYAYFLFFNDKSTAGFGQKSILPEFVYKPDSIAVDWIYKHIYWTDLLDRNIHVCTFYGTYRKTFVTKDLVYPDALALSPSDGLMFFSDFRDLIFGGTILRSAMDGSERKTIIKKGVMSVYGIAVDHLGRRIYWTDVTLQTIKSATFDGTDVHTIITFTTESSPYPYGIDVFGDLIYWTNHKDRSVFTAQKYTGNNMAPFLTDLDNPKHIKIISKESQKEGINRCGENNGKCDHLCLPVPVTQLTPNGYSCVCSDDFLLEDDVHCIRKDIAEWVKDEL</sequence>
<keyword evidence="2" id="KW-0245">EGF-like domain</keyword>
<protein>
    <recommendedName>
        <fullName evidence="8">EGF-like domain-containing protein</fullName>
    </recommendedName>
</protein>
<dbReference type="SUPFAM" id="SSF53474">
    <property type="entry name" value="alpha/beta-Hydrolases"/>
    <property type="match status" value="1"/>
</dbReference>
<dbReference type="InterPro" id="IPR011042">
    <property type="entry name" value="6-blade_b-propeller_TolB-like"/>
</dbReference>
<feature type="repeat" description="LDL-receptor class B" evidence="7">
    <location>
        <begin position="743"/>
        <end position="786"/>
    </location>
</feature>
<feature type="repeat" description="LDL-receptor class B" evidence="7">
    <location>
        <begin position="418"/>
        <end position="462"/>
    </location>
</feature>
<evidence type="ECO:0000256" key="1">
    <source>
        <dbReference type="ARBA" id="ARBA00010213"/>
    </source>
</evidence>
<proteinExistence type="inferred from homology"/>
<evidence type="ECO:0000256" key="5">
    <source>
        <dbReference type="ARBA" id="ARBA00023157"/>
    </source>
</evidence>
<dbReference type="EMBL" id="UYJE01010346">
    <property type="protein sequence ID" value="VDI82388.1"/>
    <property type="molecule type" value="Genomic_DNA"/>
</dbReference>
<dbReference type="SUPFAM" id="SSF57196">
    <property type="entry name" value="EGF/Laminin"/>
    <property type="match status" value="2"/>
</dbReference>
<evidence type="ECO:0000256" key="7">
    <source>
        <dbReference type="PROSITE-ProRule" id="PRU00461"/>
    </source>
</evidence>
<dbReference type="InterPro" id="IPR029058">
    <property type="entry name" value="AB_hydrolase_fold"/>
</dbReference>
<dbReference type="FunFam" id="2.120.10.30:FF:000241">
    <property type="entry name" value="Low-density lipoprotein receptor-related protein 6"/>
    <property type="match status" value="2"/>
</dbReference>
<dbReference type="Gene3D" id="2.120.10.30">
    <property type="entry name" value="TolB, C-terminal domain"/>
    <property type="match status" value="2"/>
</dbReference>
<dbReference type="Pfam" id="PF14670">
    <property type="entry name" value="FXa_inhibition"/>
    <property type="match status" value="1"/>
</dbReference>
<evidence type="ECO:0000256" key="4">
    <source>
        <dbReference type="ARBA" id="ARBA00022737"/>
    </source>
</evidence>
<name>A0A8B6HPD9_MYTGA</name>
<accession>A0A8B6HPD9</accession>
<dbReference type="InterPro" id="IPR004963">
    <property type="entry name" value="PAE/NOTUM"/>
</dbReference>
<evidence type="ECO:0000256" key="6">
    <source>
        <dbReference type="ARBA" id="ARBA00023180"/>
    </source>
</evidence>
<dbReference type="GO" id="GO:0016787">
    <property type="term" value="F:hydrolase activity"/>
    <property type="evidence" value="ECO:0007669"/>
    <property type="project" value="InterPro"/>
</dbReference>
<dbReference type="PANTHER" id="PTHR46513">
    <property type="entry name" value="VITELLOGENIN RECEPTOR-LIKE PROTEIN-RELATED-RELATED"/>
    <property type="match status" value="1"/>
</dbReference>
<keyword evidence="5" id="KW-1015">Disulfide bond</keyword>
<keyword evidence="4" id="KW-0677">Repeat</keyword>
<comment type="caution">
    <text evidence="9">The sequence shown here is derived from an EMBL/GenBank/DDBJ whole genome shotgun (WGS) entry which is preliminary data.</text>
</comment>
<keyword evidence="10" id="KW-1185">Reference proteome</keyword>
<organism evidence="9 10">
    <name type="scientific">Mytilus galloprovincialis</name>
    <name type="common">Mediterranean mussel</name>
    <dbReference type="NCBI Taxonomy" id="29158"/>
    <lineage>
        <taxon>Eukaryota</taxon>
        <taxon>Metazoa</taxon>
        <taxon>Spiralia</taxon>
        <taxon>Lophotrochozoa</taxon>
        <taxon>Mollusca</taxon>
        <taxon>Bivalvia</taxon>
        <taxon>Autobranchia</taxon>
        <taxon>Pteriomorphia</taxon>
        <taxon>Mytilida</taxon>
        <taxon>Mytiloidea</taxon>
        <taxon>Mytilidae</taxon>
        <taxon>Mytilinae</taxon>
        <taxon>Mytilus</taxon>
    </lineage>
</organism>
<dbReference type="PANTHER" id="PTHR46513:SF13">
    <property type="entry name" value="EGF-LIKE DOMAIN-CONTAINING PROTEIN"/>
    <property type="match status" value="1"/>
</dbReference>
<reference evidence="9" key="1">
    <citation type="submission" date="2018-11" db="EMBL/GenBank/DDBJ databases">
        <authorList>
            <person name="Alioto T."/>
            <person name="Alioto T."/>
        </authorList>
    </citation>
    <scope>NUCLEOTIDE SEQUENCE</scope>
</reference>
<keyword evidence="6" id="KW-0325">Glycoprotein</keyword>
<feature type="domain" description="EGF-like" evidence="8">
    <location>
        <begin position="540"/>
        <end position="555"/>
    </location>
</feature>
<dbReference type="InterPro" id="IPR000742">
    <property type="entry name" value="EGF"/>
</dbReference>
<dbReference type="SMART" id="SM00181">
    <property type="entry name" value="EGF"/>
    <property type="match status" value="2"/>
</dbReference>
<dbReference type="SMART" id="SM00135">
    <property type="entry name" value="LY"/>
    <property type="match status" value="10"/>
</dbReference>
<dbReference type="SUPFAM" id="SSF63825">
    <property type="entry name" value="YWTD domain"/>
    <property type="match status" value="2"/>
</dbReference>
<evidence type="ECO:0000313" key="9">
    <source>
        <dbReference type="EMBL" id="VDI82388.1"/>
    </source>
</evidence>
<dbReference type="InterPro" id="IPR050778">
    <property type="entry name" value="Cueball_EGF_LRP_Nidogen"/>
</dbReference>
<evidence type="ECO:0000259" key="8">
    <source>
        <dbReference type="PROSITE" id="PS01186"/>
    </source>
</evidence>
<feature type="repeat" description="LDL-receptor class B" evidence="7">
    <location>
        <begin position="653"/>
        <end position="695"/>
    </location>
</feature>
<evidence type="ECO:0000313" key="10">
    <source>
        <dbReference type="Proteomes" id="UP000596742"/>
    </source>
</evidence>
<dbReference type="OrthoDB" id="2015280at2759"/>
<keyword evidence="3" id="KW-0732">Signal</keyword>
<dbReference type="PROSITE" id="PS51120">
    <property type="entry name" value="LDLRB"/>
    <property type="match status" value="4"/>
</dbReference>
<dbReference type="PROSITE" id="PS01186">
    <property type="entry name" value="EGF_2"/>
    <property type="match status" value="1"/>
</dbReference>
<evidence type="ECO:0000256" key="2">
    <source>
        <dbReference type="ARBA" id="ARBA00022536"/>
    </source>
</evidence>
<dbReference type="Proteomes" id="UP000596742">
    <property type="component" value="Unassembled WGS sequence"/>
</dbReference>
<dbReference type="Pfam" id="PF00058">
    <property type="entry name" value="Ldl_recept_b"/>
    <property type="match status" value="2"/>
</dbReference>
<dbReference type="InterPro" id="IPR000033">
    <property type="entry name" value="LDLR_classB_rpt"/>
</dbReference>
<evidence type="ECO:0000256" key="3">
    <source>
        <dbReference type="ARBA" id="ARBA00022729"/>
    </source>
</evidence>
<feature type="repeat" description="LDL-receptor class B" evidence="7">
    <location>
        <begin position="332"/>
        <end position="374"/>
    </location>
</feature>
<gene>
    <name evidence="9" type="ORF">MGAL_10B016849</name>
</gene>
<dbReference type="Gene3D" id="2.10.25.10">
    <property type="entry name" value="Laminin"/>
    <property type="match status" value="1"/>
</dbReference>
<dbReference type="Pfam" id="PF03283">
    <property type="entry name" value="PAE"/>
    <property type="match status" value="1"/>
</dbReference>
<comment type="similarity">
    <text evidence="1">Belongs to the pectinacetylesterase family. Notum subfamily.</text>
</comment>